<protein>
    <recommendedName>
        <fullName evidence="1">Recombinase domain-containing protein</fullName>
    </recommendedName>
</protein>
<dbReference type="InterPro" id="IPR038109">
    <property type="entry name" value="DNA_bind_recomb_sf"/>
</dbReference>
<reference evidence="2 3" key="1">
    <citation type="submission" date="2019-07" db="EMBL/GenBank/DDBJ databases">
        <title>Whole genome shotgun sequence of Microvirga aerophila NBRC 106136.</title>
        <authorList>
            <person name="Hosoyama A."/>
            <person name="Uohara A."/>
            <person name="Ohji S."/>
            <person name="Ichikawa N."/>
        </authorList>
    </citation>
    <scope>NUCLEOTIDE SEQUENCE [LARGE SCALE GENOMIC DNA]</scope>
    <source>
        <strain evidence="2 3">NBRC 106136</strain>
    </source>
</reference>
<gene>
    <name evidence="2" type="ORF">MAE02_36920</name>
</gene>
<sequence length="71" mass="7973">MGGKTPFGYVVSPDGRLVEVPEQQRAIREMVHLKEQGKALRAIAESMKAQGYRISHVAVKDILNRARLQSR</sequence>
<dbReference type="GO" id="GO:0000150">
    <property type="term" value="F:DNA strand exchange activity"/>
    <property type="evidence" value="ECO:0007669"/>
    <property type="project" value="InterPro"/>
</dbReference>
<evidence type="ECO:0000313" key="2">
    <source>
        <dbReference type="EMBL" id="GEO15996.1"/>
    </source>
</evidence>
<name>A0A512BVK6_9HYPH</name>
<evidence type="ECO:0000259" key="1">
    <source>
        <dbReference type="PROSITE" id="PS51737"/>
    </source>
</evidence>
<dbReference type="Gene3D" id="3.90.1750.20">
    <property type="entry name" value="Putative Large Serine Recombinase, Chain B, Domain 2"/>
    <property type="match status" value="1"/>
</dbReference>
<organism evidence="2 3">
    <name type="scientific">Microvirga aerophila</name>
    <dbReference type="NCBI Taxonomy" id="670291"/>
    <lineage>
        <taxon>Bacteria</taxon>
        <taxon>Pseudomonadati</taxon>
        <taxon>Pseudomonadota</taxon>
        <taxon>Alphaproteobacteria</taxon>
        <taxon>Hyphomicrobiales</taxon>
        <taxon>Methylobacteriaceae</taxon>
        <taxon>Microvirga</taxon>
    </lineage>
</organism>
<evidence type="ECO:0000313" key="3">
    <source>
        <dbReference type="Proteomes" id="UP000321085"/>
    </source>
</evidence>
<keyword evidence="3" id="KW-1185">Reference proteome</keyword>
<dbReference type="EMBL" id="BJYU01000052">
    <property type="protein sequence ID" value="GEO15996.1"/>
    <property type="molecule type" value="Genomic_DNA"/>
</dbReference>
<comment type="caution">
    <text evidence="2">The sequence shown here is derived from an EMBL/GenBank/DDBJ whole genome shotgun (WGS) entry which is preliminary data.</text>
</comment>
<dbReference type="GO" id="GO:0003677">
    <property type="term" value="F:DNA binding"/>
    <property type="evidence" value="ECO:0007669"/>
    <property type="project" value="InterPro"/>
</dbReference>
<dbReference type="AlphaFoldDB" id="A0A512BVK6"/>
<proteinExistence type="predicted"/>
<feature type="domain" description="Recombinase" evidence="1">
    <location>
        <begin position="6"/>
        <end position="71"/>
    </location>
</feature>
<dbReference type="PROSITE" id="PS51737">
    <property type="entry name" value="RECOMBINASE_DNA_BIND"/>
    <property type="match status" value="1"/>
</dbReference>
<dbReference type="Proteomes" id="UP000321085">
    <property type="component" value="Unassembled WGS sequence"/>
</dbReference>
<accession>A0A512BVK6</accession>
<dbReference type="InterPro" id="IPR011109">
    <property type="entry name" value="DNA_bind_recombinase_dom"/>
</dbReference>